<evidence type="ECO:0000313" key="2">
    <source>
        <dbReference type="Proteomes" id="UP001162483"/>
    </source>
</evidence>
<accession>A0ABN9DG11</accession>
<protein>
    <submittedName>
        <fullName evidence="1">Uncharacterized protein</fullName>
    </submittedName>
</protein>
<sequence>MEAMEDNINKVILVMEIKEDKTLGSLHRIILAMGRQPSHLLMDKTMEATVLAMDKVNQAVMDSLHKDSLHKDRAKHHMKASHPMEAILSRVQSPPEEGSAAKSHTVTTSQITMMDNRISSLMTPMTSKILDKSNDRLMGNNRIKGLMNLQALDSSSHFLHGMRAMELPRKMTIERTQAAVVTEVASKILVAPGIMGANLTKEMKTILTITQYLCKVLERMSHKIRWLSSSNK</sequence>
<keyword evidence="2" id="KW-1185">Reference proteome</keyword>
<evidence type="ECO:0000313" key="1">
    <source>
        <dbReference type="EMBL" id="CAI9571525.1"/>
    </source>
</evidence>
<dbReference type="Proteomes" id="UP001162483">
    <property type="component" value="Unassembled WGS sequence"/>
</dbReference>
<organism evidence="1 2">
    <name type="scientific">Staurois parvus</name>
    <dbReference type="NCBI Taxonomy" id="386267"/>
    <lineage>
        <taxon>Eukaryota</taxon>
        <taxon>Metazoa</taxon>
        <taxon>Chordata</taxon>
        <taxon>Craniata</taxon>
        <taxon>Vertebrata</taxon>
        <taxon>Euteleostomi</taxon>
        <taxon>Amphibia</taxon>
        <taxon>Batrachia</taxon>
        <taxon>Anura</taxon>
        <taxon>Neobatrachia</taxon>
        <taxon>Ranoidea</taxon>
        <taxon>Ranidae</taxon>
        <taxon>Staurois</taxon>
    </lineage>
</organism>
<gene>
    <name evidence="1" type="ORF">SPARVUS_LOCUS7256134</name>
</gene>
<dbReference type="EMBL" id="CATNWA010014409">
    <property type="protein sequence ID" value="CAI9571525.1"/>
    <property type="molecule type" value="Genomic_DNA"/>
</dbReference>
<proteinExistence type="predicted"/>
<name>A0ABN9DG11_9NEOB</name>
<comment type="caution">
    <text evidence="1">The sequence shown here is derived from an EMBL/GenBank/DDBJ whole genome shotgun (WGS) entry which is preliminary data.</text>
</comment>
<reference evidence="1" key="1">
    <citation type="submission" date="2023-05" db="EMBL/GenBank/DDBJ databases">
        <authorList>
            <person name="Stuckert A."/>
        </authorList>
    </citation>
    <scope>NUCLEOTIDE SEQUENCE</scope>
</reference>